<dbReference type="EMBL" id="ML996687">
    <property type="protein sequence ID" value="KAF2404936.1"/>
    <property type="molecule type" value="Genomic_DNA"/>
</dbReference>
<name>A0A6G1I9Z5_9PEZI</name>
<dbReference type="Gene3D" id="3.30.920.10">
    <property type="entry name" value="Frataxin/CyaY"/>
    <property type="match status" value="1"/>
</dbReference>
<dbReference type="AlphaFoldDB" id="A0A6G1I9Z5"/>
<evidence type="ECO:0000256" key="9">
    <source>
        <dbReference type="ARBA" id="ARBA00023004"/>
    </source>
</evidence>
<gene>
    <name evidence="14" type="ORF">EJ06DRAFT_525507</name>
</gene>
<dbReference type="GO" id="GO:0008198">
    <property type="term" value="F:ferrous iron binding"/>
    <property type="evidence" value="ECO:0007669"/>
    <property type="project" value="TreeGrafter"/>
</dbReference>
<dbReference type="InterPro" id="IPR020895">
    <property type="entry name" value="Frataxin_CS"/>
</dbReference>
<protein>
    <recommendedName>
        <fullName evidence="3">ferroxidase</fullName>
        <ecNumber evidence="3">1.16.3.1</ecNumber>
    </recommendedName>
</protein>
<keyword evidence="5" id="KW-0813">Transport</keyword>
<evidence type="ECO:0000256" key="8">
    <source>
        <dbReference type="ARBA" id="ARBA00023002"/>
    </source>
</evidence>
<reference evidence="14" key="1">
    <citation type="journal article" date="2020" name="Stud. Mycol.">
        <title>101 Dothideomycetes genomes: a test case for predicting lifestyles and emergence of pathogens.</title>
        <authorList>
            <person name="Haridas S."/>
            <person name="Albert R."/>
            <person name="Binder M."/>
            <person name="Bloem J."/>
            <person name="Labutti K."/>
            <person name="Salamov A."/>
            <person name="Andreopoulos B."/>
            <person name="Baker S."/>
            <person name="Barry K."/>
            <person name="Bills G."/>
            <person name="Bluhm B."/>
            <person name="Cannon C."/>
            <person name="Castanera R."/>
            <person name="Culley D."/>
            <person name="Daum C."/>
            <person name="Ezra D."/>
            <person name="Gonzalez J."/>
            <person name="Henrissat B."/>
            <person name="Kuo A."/>
            <person name="Liang C."/>
            <person name="Lipzen A."/>
            <person name="Lutzoni F."/>
            <person name="Magnuson J."/>
            <person name="Mondo S."/>
            <person name="Nolan M."/>
            <person name="Ohm R."/>
            <person name="Pangilinan J."/>
            <person name="Park H.-J."/>
            <person name="Ramirez L."/>
            <person name="Alfaro M."/>
            <person name="Sun H."/>
            <person name="Tritt A."/>
            <person name="Yoshinaga Y."/>
            <person name="Zwiers L.-H."/>
            <person name="Turgeon B."/>
            <person name="Goodwin S."/>
            <person name="Spatafora J."/>
            <person name="Crous P."/>
            <person name="Grigoriev I."/>
        </authorList>
    </citation>
    <scope>NUCLEOTIDE SEQUENCE</scope>
    <source>
        <strain evidence="14">CBS 262.69</strain>
    </source>
</reference>
<dbReference type="PROSITE" id="PS01344">
    <property type="entry name" value="FRATAXIN_1"/>
    <property type="match status" value="1"/>
</dbReference>
<dbReference type="GO" id="GO:0005739">
    <property type="term" value="C:mitochondrion"/>
    <property type="evidence" value="ECO:0007669"/>
    <property type="project" value="UniProtKB-SubCell"/>
</dbReference>
<evidence type="ECO:0000313" key="14">
    <source>
        <dbReference type="EMBL" id="KAF2404936.1"/>
    </source>
</evidence>
<dbReference type="Proteomes" id="UP000799640">
    <property type="component" value="Unassembled WGS sequence"/>
</dbReference>
<dbReference type="InterPro" id="IPR036524">
    <property type="entry name" value="Frataxin/CyaY_sf"/>
</dbReference>
<dbReference type="GO" id="GO:0008199">
    <property type="term" value="F:ferric iron binding"/>
    <property type="evidence" value="ECO:0007669"/>
    <property type="project" value="InterPro"/>
</dbReference>
<proteinExistence type="inferred from homology"/>
<evidence type="ECO:0000256" key="5">
    <source>
        <dbReference type="ARBA" id="ARBA00022448"/>
    </source>
</evidence>
<keyword evidence="8" id="KW-0560">Oxidoreductase</keyword>
<comment type="similarity">
    <text evidence="2">Belongs to the frataxin family.</text>
</comment>
<dbReference type="OrthoDB" id="1897642at2759"/>
<dbReference type="Pfam" id="PF01491">
    <property type="entry name" value="Frataxin_Cyay"/>
    <property type="match status" value="1"/>
</dbReference>
<dbReference type="SUPFAM" id="SSF55387">
    <property type="entry name" value="Frataxin/Nqo15-like"/>
    <property type="match status" value="1"/>
</dbReference>
<evidence type="ECO:0000256" key="12">
    <source>
        <dbReference type="ARBA" id="ARBA00047990"/>
    </source>
</evidence>
<dbReference type="NCBIfam" id="TIGR03422">
    <property type="entry name" value="mito_frataxin"/>
    <property type="match status" value="1"/>
</dbReference>
<keyword evidence="7" id="KW-0809">Transit peptide</keyword>
<comment type="subcellular location">
    <subcellularLocation>
        <location evidence="1">Mitochondrion</location>
    </subcellularLocation>
</comment>
<dbReference type="InterPro" id="IPR017789">
    <property type="entry name" value="Frataxin"/>
</dbReference>
<dbReference type="GO" id="GO:0006879">
    <property type="term" value="P:intracellular iron ion homeostasis"/>
    <property type="evidence" value="ECO:0007669"/>
    <property type="project" value="UniProtKB-KW"/>
</dbReference>
<dbReference type="SMART" id="SM01219">
    <property type="entry name" value="Frataxin_Cyay"/>
    <property type="match status" value="1"/>
</dbReference>
<dbReference type="GO" id="GO:0006826">
    <property type="term" value="P:iron ion transport"/>
    <property type="evidence" value="ECO:0007669"/>
    <property type="project" value="UniProtKB-KW"/>
</dbReference>
<evidence type="ECO:0000256" key="6">
    <source>
        <dbReference type="ARBA" id="ARBA00022496"/>
    </source>
</evidence>
<accession>A0A6G1I9Z5</accession>
<evidence type="ECO:0000256" key="10">
    <source>
        <dbReference type="ARBA" id="ARBA00023065"/>
    </source>
</evidence>
<dbReference type="NCBIfam" id="TIGR03421">
    <property type="entry name" value="FeS_CyaY"/>
    <property type="match status" value="1"/>
</dbReference>
<dbReference type="GO" id="GO:0016226">
    <property type="term" value="P:iron-sulfur cluster assembly"/>
    <property type="evidence" value="ECO:0007669"/>
    <property type="project" value="InterPro"/>
</dbReference>
<evidence type="ECO:0000256" key="13">
    <source>
        <dbReference type="SAM" id="MobiDB-lite"/>
    </source>
</evidence>
<evidence type="ECO:0000256" key="1">
    <source>
        <dbReference type="ARBA" id="ARBA00004173"/>
    </source>
</evidence>
<dbReference type="EC" id="1.16.3.1" evidence="3"/>
<feature type="region of interest" description="Disordered" evidence="13">
    <location>
        <begin position="40"/>
        <end position="67"/>
    </location>
</feature>
<dbReference type="GO" id="GO:0004322">
    <property type="term" value="F:ferroxidase activity"/>
    <property type="evidence" value="ECO:0007669"/>
    <property type="project" value="UniProtKB-EC"/>
</dbReference>
<evidence type="ECO:0000256" key="3">
    <source>
        <dbReference type="ARBA" id="ARBA00013107"/>
    </source>
</evidence>
<organism evidence="14 15">
    <name type="scientific">Trichodelitschia bisporula</name>
    <dbReference type="NCBI Taxonomy" id="703511"/>
    <lineage>
        <taxon>Eukaryota</taxon>
        <taxon>Fungi</taxon>
        <taxon>Dikarya</taxon>
        <taxon>Ascomycota</taxon>
        <taxon>Pezizomycotina</taxon>
        <taxon>Dothideomycetes</taxon>
        <taxon>Dothideomycetes incertae sedis</taxon>
        <taxon>Phaeotrichales</taxon>
        <taxon>Phaeotrichaceae</taxon>
        <taxon>Trichodelitschia</taxon>
    </lineage>
</organism>
<keyword evidence="6" id="KW-0410">Iron transport</keyword>
<dbReference type="PANTHER" id="PTHR16821">
    <property type="entry name" value="FRATAXIN"/>
    <property type="match status" value="1"/>
</dbReference>
<dbReference type="PROSITE" id="PS50810">
    <property type="entry name" value="FRATAXIN_2"/>
    <property type="match status" value="1"/>
</dbReference>
<keyword evidence="11" id="KW-0496">Mitochondrion</keyword>
<comment type="catalytic activity">
    <reaction evidence="12">
        <text>4 Fe(2+) + O2 + 4 H(+) = 4 Fe(3+) + 2 H2O</text>
        <dbReference type="Rhea" id="RHEA:11148"/>
        <dbReference type="ChEBI" id="CHEBI:15377"/>
        <dbReference type="ChEBI" id="CHEBI:15378"/>
        <dbReference type="ChEBI" id="CHEBI:15379"/>
        <dbReference type="ChEBI" id="CHEBI:29033"/>
        <dbReference type="ChEBI" id="CHEBI:29034"/>
        <dbReference type="EC" id="1.16.3.1"/>
    </reaction>
</comment>
<evidence type="ECO:0000256" key="11">
    <source>
        <dbReference type="ARBA" id="ARBA00023128"/>
    </source>
</evidence>
<feature type="compositionally biased region" description="Basic and acidic residues" evidence="13">
    <location>
        <begin position="51"/>
        <end position="65"/>
    </location>
</feature>
<dbReference type="GO" id="GO:0034986">
    <property type="term" value="F:iron chaperone activity"/>
    <property type="evidence" value="ECO:0007669"/>
    <property type="project" value="TreeGrafter"/>
</dbReference>
<evidence type="ECO:0000256" key="4">
    <source>
        <dbReference type="ARBA" id="ARBA00022434"/>
    </source>
</evidence>
<dbReference type="GO" id="GO:0051537">
    <property type="term" value="F:2 iron, 2 sulfur cluster binding"/>
    <property type="evidence" value="ECO:0007669"/>
    <property type="project" value="TreeGrafter"/>
</dbReference>
<dbReference type="PANTHER" id="PTHR16821:SF2">
    <property type="entry name" value="FRATAXIN, MITOCHONDRIAL"/>
    <property type="match status" value="1"/>
</dbReference>
<keyword evidence="9" id="KW-0408">Iron</keyword>
<keyword evidence="4" id="KW-0409">Iron storage</keyword>
<sequence>MPPLRPALLLRRLPRAQSVRAPFRAARVYAPFTTAARYRAPSLLPDTPDPAPREAESHDEGHVTQRTELSMEDYHRRADELMETLYTRLEKRQEESGDVDAEYHDGVMNIDTPKIGTFVINKQPPSRQIWLSSPISGPKRFDFVLVGESMHQKEGGGSGDWVYLRDGTSLSKLLKKEIGVDIEAEEMV</sequence>
<keyword evidence="10" id="KW-0406">Ion transport</keyword>
<dbReference type="FunFam" id="3.30.920.10:FF:000004">
    <property type="entry name" value="Mitochondrial chaperone Frataxin"/>
    <property type="match status" value="1"/>
</dbReference>
<evidence type="ECO:0000256" key="7">
    <source>
        <dbReference type="ARBA" id="ARBA00022946"/>
    </source>
</evidence>
<evidence type="ECO:0000313" key="15">
    <source>
        <dbReference type="Proteomes" id="UP000799640"/>
    </source>
</evidence>
<evidence type="ECO:0000256" key="2">
    <source>
        <dbReference type="ARBA" id="ARBA00008183"/>
    </source>
</evidence>
<keyword evidence="15" id="KW-1185">Reference proteome</keyword>
<dbReference type="InterPro" id="IPR002908">
    <property type="entry name" value="Frataxin/CyaY"/>
</dbReference>